<dbReference type="HOGENOM" id="CLU_3077241_0_0_11"/>
<name>D4BS90_BIFBR</name>
<evidence type="ECO:0000313" key="2">
    <source>
        <dbReference type="Proteomes" id="UP000003191"/>
    </source>
</evidence>
<keyword evidence="2" id="KW-1185">Reference proteome</keyword>
<accession>D4BS90</accession>
<dbReference type="EMBL" id="ACCG02000016">
    <property type="protein sequence ID" value="EFE88303.1"/>
    <property type="molecule type" value="Genomic_DNA"/>
</dbReference>
<dbReference type="AlphaFoldDB" id="D4BS90"/>
<proteinExistence type="predicted"/>
<dbReference type="Proteomes" id="UP000003191">
    <property type="component" value="Unassembled WGS sequence"/>
</dbReference>
<organism evidence="1 2">
    <name type="scientific">Bifidobacterium breve DSM 20213 = JCM 1192</name>
    <dbReference type="NCBI Taxonomy" id="518634"/>
    <lineage>
        <taxon>Bacteria</taxon>
        <taxon>Bacillati</taxon>
        <taxon>Actinomycetota</taxon>
        <taxon>Actinomycetes</taxon>
        <taxon>Bifidobacteriales</taxon>
        <taxon>Bifidobacteriaceae</taxon>
        <taxon>Bifidobacterium</taxon>
    </lineage>
</organism>
<comment type="caution">
    <text evidence="1">The sequence shown here is derived from an EMBL/GenBank/DDBJ whole genome shotgun (WGS) entry which is preliminary data.</text>
</comment>
<sequence>MHAVYYAALSWELWHRALFCRGLYLSMAGSAGRHCDGGLGVTSPKSLSGVAS</sequence>
<reference evidence="1 2" key="1">
    <citation type="submission" date="2010-02" db="EMBL/GenBank/DDBJ databases">
        <authorList>
            <person name="Weinstock G."/>
            <person name="Sodergren E."/>
            <person name="Clifton S."/>
            <person name="Fulton L."/>
            <person name="Fulton B."/>
            <person name="Courtney L."/>
            <person name="Fronick C."/>
            <person name="Harrison M."/>
            <person name="Strong C."/>
            <person name="Farmer C."/>
            <person name="Delahaunty K."/>
            <person name="Markovic C."/>
            <person name="Hall O."/>
            <person name="Minx P."/>
            <person name="Tomlinson C."/>
            <person name="Mitreva M."/>
            <person name="Nelson J."/>
            <person name="Hou S."/>
            <person name="Wollam A."/>
            <person name="Pepin K.H."/>
            <person name="Johnson M."/>
            <person name="Bhonagiri V."/>
            <person name="Zhang X."/>
            <person name="Suruliraj S."/>
            <person name="Warren W."/>
            <person name="Chinwalla A."/>
            <person name="Mardis E.R."/>
            <person name="Wilson R.K."/>
        </authorList>
    </citation>
    <scope>NUCLEOTIDE SEQUENCE [LARGE SCALE GENOMIC DNA]</scope>
    <source>
        <strain evidence="1 2">DSM 20213</strain>
    </source>
</reference>
<protein>
    <submittedName>
        <fullName evidence="1">Uncharacterized protein</fullName>
    </submittedName>
</protein>
<gene>
    <name evidence="1" type="ORF">BIFBRE_04982</name>
</gene>
<evidence type="ECO:0000313" key="1">
    <source>
        <dbReference type="EMBL" id="EFE88303.1"/>
    </source>
</evidence>